<comment type="catalytic activity">
    <reaction evidence="1">
        <text>alpha-D-glucose 6-phosphate = beta-D-glucose 6-phosphate</text>
        <dbReference type="Rhea" id="RHEA:16249"/>
        <dbReference type="ChEBI" id="CHEBI:58225"/>
        <dbReference type="ChEBI" id="CHEBI:58247"/>
        <dbReference type="EC" id="5.1.3.15"/>
    </reaction>
</comment>
<evidence type="ECO:0000256" key="4">
    <source>
        <dbReference type="PIRNR" id="PIRNR016020"/>
    </source>
</evidence>
<dbReference type="PANTHER" id="PTHR11122">
    <property type="entry name" value="APOSPORY-ASSOCIATED PROTEIN C-RELATED"/>
    <property type="match status" value="1"/>
</dbReference>
<evidence type="ECO:0000256" key="2">
    <source>
        <dbReference type="ARBA" id="ARBA00005866"/>
    </source>
</evidence>
<dbReference type="InterPro" id="IPR011013">
    <property type="entry name" value="Gal_mutarotase_sf_dom"/>
</dbReference>
<name>A0ABU7JDQ1_9GAMM</name>
<keyword evidence="3 4" id="KW-0413">Isomerase</keyword>
<protein>
    <recommendedName>
        <fullName evidence="4">Putative glucose-6-phosphate 1-epimerase</fullName>
        <ecNumber evidence="4">5.1.3.15</ecNumber>
    </recommendedName>
</protein>
<keyword evidence="6" id="KW-1185">Reference proteome</keyword>
<dbReference type="PIRSF" id="PIRSF016020">
    <property type="entry name" value="PHexose_mutarotase"/>
    <property type="match status" value="1"/>
</dbReference>
<organism evidence="5 6">
    <name type="scientific">Alkalimonas mucilaginosa</name>
    <dbReference type="NCBI Taxonomy" id="3057676"/>
    <lineage>
        <taxon>Bacteria</taxon>
        <taxon>Pseudomonadati</taxon>
        <taxon>Pseudomonadota</taxon>
        <taxon>Gammaproteobacteria</taxon>
        <taxon>Alkalimonas</taxon>
    </lineage>
</organism>
<evidence type="ECO:0000256" key="3">
    <source>
        <dbReference type="ARBA" id="ARBA00023235"/>
    </source>
</evidence>
<accession>A0ABU7JDQ1</accession>
<comment type="similarity">
    <text evidence="2 4">Belongs to the glucose-6-phosphate 1-epimerase family.</text>
</comment>
<dbReference type="Gene3D" id="2.70.98.10">
    <property type="match status" value="1"/>
</dbReference>
<dbReference type="InterPro" id="IPR025532">
    <property type="entry name" value="G6P_1-epimerase"/>
</dbReference>
<evidence type="ECO:0000313" key="6">
    <source>
        <dbReference type="Proteomes" id="UP001339167"/>
    </source>
</evidence>
<dbReference type="Proteomes" id="UP001339167">
    <property type="component" value="Unassembled WGS sequence"/>
</dbReference>
<sequence length="279" mass="31266">MLSSIRQQTGFAHLHDLPCWLLHCGPARAVISSYGAQVLSYQPSAGDELLWLSEQAGWNNQAIRGGIPICWPWFGPAQPEHIPEANQHPSHGLARTRHWQLLQQQCTATEAILHLHCLFDRLPQQAAATELQLELRLTSQALQLTLRCAQALPQQAALHSYFRIHQPGQLKVHGLGRPYLDKVQQRPGNDGLQGAQLYGETDRIYQQPTDKLLLQDGEVAVSLQQAGHDSSVLWNPGPVKSKQLSDVADDGYQQFVCVETARLHWQAVPLHLVQRISRR</sequence>
<evidence type="ECO:0000256" key="1">
    <source>
        <dbReference type="ARBA" id="ARBA00001096"/>
    </source>
</evidence>
<comment type="caution">
    <text evidence="5">The sequence shown here is derived from an EMBL/GenBank/DDBJ whole genome shotgun (WGS) entry which is preliminary data.</text>
</comment>
<dbReference type="EC" id="5.1.3.15" evidence="4"/>
<reference evidence="5 6" key="1">
    <citation type="submission" date="2023-06" db="EMBL/GenBank/DDBJ databases">
        <title>Alkalimonas sp., MEB004 an alkaliphilic bacterium isolated from Lonar Lake, India.</title>
        <authorList>
            <person name="Joshi A."/>
            <person name="Thite S."/>
        </authorList>
    </citation>
    <scope>NUCLEOTIDE SEQUENCE [LARGE SCALE GENOMIC DNA]</scope>
    <source>
        <strain evidence="5 6">MEB004</strain>
    </source>
</reference>
<evidence type="ECO:0000313" key="5">
    <source>
        <dbReference type="EMBL" id="MEE2023737.1"/>
    </source>
</evidence>
<gene>
    <name evidence="5" type="ORF">QWF21_05715</name>
</gene>
<dbReference type="Pfam" id="PF01263">
    <property type="entry name" value="Aldose_epim"/>
    <property type="match status" value="1"/>
</dbReference>
<proteinExistence type="inferred from homology"/>
<dbReference type="RefSeq" id="WP_330087087.1">
    <property type="nucleotide sequence ID" value="NZ_JAUGZK010000003.1"/>
</dbReference>
<dbReference type="InterPro" id="IPR008183">
    <property type="entry name" value="Aldose_1/G6P_1-epimerase"/>
</dbReference>
<dbReference type="InterPro" id="IPR014718">
    <property type="entry name" value="GH-type_carb-bd"/>
</dbReference>
<dbReference type="SUPFAM" id="SSF74650">
    <property type="entry name" value="Galactose mutarotase-like"/>
    <property type="match status" value="1"/>
</dbReference>
<dbReference type="EMBL" id="JAUGZK010000003">
    <property type="protein sequence ID" value="MEE2023737.1"/>
    <property type="molecule type" value="Genomic_DNA"/>
</dbReference>
<dbReference type="PANTHER" id="PTHR11122:SF13">
    <property type="entry name" value="GLUCOSE-6-PHOSPHATE 1-EPIMERASE"/>
    <property type="match status" value="1"/>
</dbReference>